<keyword evidence="10" id="KW-1185">Reference proteome</keyword>
<protein>
    <submittedName>
        <fullName evidence="9">Putative ABC transport proteins, inner membrane component</fullName>
    </submittedName>
</protein>
<comment type="subcellular location">
    <subcellularLocation>
        <location evidence="1 7">Cell membrane</location>
        <topology evidence="1 7">Multi-pass membrane protein</topology>
    </subcellularLocation>
</comment>
<proteinExistence type="inferred from homology"/>
<evidence type="ECO:0000256" key="7">
    <source>
        <dbReference type="RuleBase" id="RU363032"/>
    </source>
</evidence>
<evidence type="ECO:0000256" key="3">
    <source>
        <dbReference type="ARBA" id="ARBA00022475"/>
    </source>
</evidence>
<dbReference type="eggNOG" id="COG0600">
    <property type="taxonomic scope" value="Bacteria"/>
</dbReference>
<keyword evidence="6 7" id="KW-0472">Membrane</keyword>
<dbReference type="STRING" id="309801.trd_0318"/>
<feature type="transmembrane region" description="Helical" evidence="7">
    <location>
        <begin position="190"/>
        <end position="217"/>
    </location>
</feature>
<dbReference type="KEGG" id="tro:trd_0318"/>
<feature type="transmembrane region" description="Helical" evidence="7">
    <location>
        <begin position="118"/>
        <end position="140"/>
    </location>
</feature>
<evidence type="ECO:0000259" key="8">
    <source>
        <dbReference type="PROSITE" id="PS50928"/>
    </source>
</evidence>
<keyword evidence="2 7" id="KW-0813">Transport</keyword>
<keyword evidence="5 7" id="KW-1133">Transmembrane helix</keyword>
<keyword evidence="4 7" id="KW-0812">Transmembrane</keyword>
<evidence type="ECO:0000313" key="9">
    <source>
        <dbReference type="EMBL" id="ACM05895.1"/>
    </source>
</evidence>
<dbReference type="HOGENOM" id="CLU_046113_1_3_0"/>
<feature type="transmembrane region" description="Helical" evidence="7">
    <location>
        <begin position="237"/>
        <end position="257"/>
    </location>
</feature>
<name>B9KXX6_THERP</name>
<dbReference type="Proteomes" id="UP000000447">
    <property type="component" value="Chromosome"/>
</dbReference>
<evidence type="ECO:0000256" key="4">
    <source>
        <dbReference type="ARBA" id="ARBA00022692"/>
    </source>
</evidence>
<comment type="similarity">
    <text evidence="7">Belongs to the binding-protein-dependent transport system permease family.</text>
</comment>
<reference evidence="9 10" key="1">
    <citation type="journal article" date="2009" name="PLoS ONE">
        <title>Complete genome sequence of the aerobic CO-oxidizing thermophile Thermomicrobium roseum.</title>
        <authorList>
            <person name="Wu D."/>
            <person name="Raymond J."/>
            <person name="Wu M."/>
            <person name="Chatterji S."/>
            <person name="Ren Q."/>
            <person name="Graham J.E."/>
            <person name="Bryant D.A."/>
            <person name="Robb F."/>
            <person name="Colman A."/>
            <person name="Tallon L.J."/>
            <person name="Badger J.H."/>
            <person name="Madupu R."/>
            <person name="Ward N.L."/>
            <person name="Eisen J.A."/>
        </authorList>
    </citation>
    <scope>NUCLEOTIDE SEQUENCE [LARGE SCALE GENOMIC DNA]</scope>
    <source>
        <strain evidence="10">ATCC 27502 / DSM 5159 / P-2</strain>
    </source>
</reference>
<dbReference type="PANTHER" id="PTHR30151">
    <property type="entry name" value="ALKANE SULFONATE ABC TRANSPORTER-RELATED, MEMBRANE SUBUNIT"/>
    <property type="match status" value="1"/>
</dbReference>
<dbReference type="GO" id="GO:0005886">
    <property type="term" value="C:plasma membrane"/>
    <property type="evidence" value="ECO:0007669"/>
    <property type="project" value="UniProtKB-SubCell"/>
</dbReference>
<dbReference type="EMBL" id="CP001275">
    <property type="protein sequence ID" value="ACM05895.1"/>
    <property type="molecule type" value="Genomic_DNA"/>
</dbReference>
<evidence type="ECO:0000256" key="1">
    <source>
        <dbReference type="ARBA" id="ARBA00004651"/>
    </source>
</evidence>
<sequence>MMVEGGASVERTTMQRGRWLPQAGVKTEAAIQLLSPVALLALWEAAARAGWVDQRFFPAPSTIVGAFWDAITTGVLLHHLKITLWRVLLGTVIGGVPAVLIGLAMGMWRWLRLTLDPIIAATYPLPKSALFPLLLLIFGLGEGSKVSMVAIGVFYLAVTNAMEGVLAINPVYFDVAKTFGARRWDVIRTVALPGAMPLVLAGLRLGVGTGLILGVLAEMLGARDGLGYLLWSAWQTFSVSLLWATLFVTAILGFASVQLVDFLRRVLVPWQRGTARR</sequence>
<dbReference type="AlphaFoldDB" id="B9KXX6"/>
<dbReference type="RefSeq" id="WP_012641726.1">
    <property type="nucleotide sequence ID" value="NC_011959.1"/>
</dbReference>
<dbReference type="CDD" id="cd06261">
    <property type="entry name" value="TM_PBP2"/>
    <property type="match status" value="1"/>
</dbReference>
<feature type="transmembrane region" description="Helical" evidence="7">
    <location>
        <begin position="146"/>
        <end position="169"/>
    </location>
</feature>
<dbReference type="GO" id="GO:0055085">
    <property type="term" value="P:transmembrane transport"/>
    <property type="evidence" value="ECO:0007669"/>
    <property type="project" value="InterPro"/>
</dbReference>
<feature type="domain" description="ABC transmembrane type-1" evidence="8">
    <location>
        <begin position="84"/>
        <end position="264"/>
    </location>
</feature>
<dbReference type="Pfam" id="PF00528">
    <property type="entry name" value="BPD_transp_1"/>
    <property type="match status" value="1"/>
</dbReference>
<keyword evidence="3" id="KW-1003">Cell membrane</keyword>
<evidence type="ECO:0000313" key="10">
    <source>
        <dbReference type="Proteomes" id="UP000000447"/>
    </source>
</evidence>
<dbReference type="InterPro" id="IPR035906">
    <property type="entry name" value="MetI-like_sf"/>
</dbReference>
<gene>
    <name evidence="9" type="ordered locus">trd_0318</name>
</gene>
<evidence type="ECO:0000256" key="5">
    <source>
        <dbReference type="ARBA" id="ARBA00022989"/>
    </source>
</evidence>
<organism evidence="9 10">
    <name type="scientific">Thermomicrobium roseum (strain ATCC 27502 / DSM 5159 / P-2)</name>
    <dbReference type="NCBI Taxonomy" id="309801"/>
    <lineage>
        <taxon>Bacteria</taxon>
        <taxon>Pseudomonadati</taxon>
        <taxon>Thermomicrobiota</taxon>
        <taxon>Thermomicrobia</taxon>
        <taxon>Thermomicrobiales</taxon>
        <taxon>Thermomicrobiaceae</taxon>
        <taxon>Thermomicrobium</taxon>
    </lineage>
</organism>
<dbReference type="PROSITE" id="PS50928">
    <property type="entry name" value="ABC_TM1"/>
    <property type="match status" value="1"/>
</dbReference>
<dbReference type="InterPro" id="IPR000515">
    <property type="entry name" value="MetI-like"/>
</dbReference>
<evidence type="ECO:0000256" key="2">
    <source>
        <dbReference type="ARBA" id="ARBA00022448"/>
    </source>
</evidence>
<accession>B9KXX6</accession>
<dbReference type="Gene3D" id="1.10.3720.10">
    <property type="entry name" value="MetI-like"/>
    <property type="match status" value="1"/>
</dbReference>
<dbReference type="PANTHER" id="PTHR30151:SF38">
    <property type="entry name" value="ALIPHATIC SULFONATES TRANSPORT PERMEASE PROTEIN SSUC-RELATED"/>
    <property type="match status" value="1"/>
</dbReference>
<feature type="transmembrane region" description="Helical" evidence="7">
    <location>
        <begin position="84"/>
        <end position="106"/>
    </location>
</feature>
<dbReference type="SUPFAM" id="SSF161098">
    <property type="entry name" value="MetI-like"/>
    <property type="match status" value="1"/>
</dbReference>
<evidence type="ECO:0000256" key="6">
    <source>
        <dbReference type="ARBA" id="ARBA00023136"/>
    </source>
</evidence>